<feature type="compositionally biased region" description="Basic and acidic residues" evidence="1">
    <location>
        <begin position="83"/>
        <end position="98"/>
    </location>
</feature>
<proteinExistence type="predicted"/>
<dbReference type="GeneID" id="106115725"/>
<gene>
    <name evidence="3" type="primary">LOC106115725</name>
</gene>
<feature type="transmembrane region" description="Helical" evidence="2">
    <location>
        <begin position="17"/>
        <end position="38"/>
    </location>
</feature>
<evidence type="ECO:0000256" key="1">
    <source>
        <dbReference type="SAM" id="MobiDB-lite"/>
    </source>
</evidence>
<organism evidence="3">
    <name type="scientific">Papilio xuthus</name>
    <name type="common">Asian swallowtail butterfly</name>
    <dbReference type="NCBI Taxonomy" id="66420"/>
    <lineage>
        <taxon>Eukaryota</taxon>
        <taxon>Metazoa</taxon>
        <taxon>Ecdysozoa</taxon>
        <taxon>Arthropoda</taxon>
        <taxon>Hexapoda</taxon>
        <taxon>Insecta</taxon>
        <taxon>Pterygota</taxon>
        <taxon>Neoptera</taxon>
        <taxon>Endopterygota</taxon>
        <taxon>Lepidoptera</taxon>
        <taxon>Glossata</taxon>
        <taxon>Ditrysia</taxon>
        <taxon>Papilionoidea</taxon>
        <taxon>Papilionidae</taxon>
        <taxon>Papilioninae</taxon>
        <taxon>Papilio</taxon>
    </lineage>
</organism>
<feature type="region of interest" description="Disordered" evidence="1">
    <location>
        <begin position="83"/>
        <end position="111"/>
    </location>
</feature>
<evidence type="ECO:0000256" key="2">
    <source>
        <dbReference type="SAM" id="Phobius"/>
    </source>
</evidence>
<dbReference type="AlphaFoldDB" id="A0AAJ7E678"/>
<dbReference type="Proteomes" id="UP000694872">
    <property type="component" value="Unplaced"/>
</dbReference>
<name>A0AAJ7E678_PAPXU</name>
<dbReference type="RefSeq" id="XP_013164641.1">
    <property type="nucleotide sequence ID" value="XM_013309187.1"/>
</dbReference>
<sequence>MKHQQVNVDYWSMGKAMLMYGGLTALCWLMLRLFNTVFTLPRRLRSQQENIQNTLQELQKRFPDLNITEEDLLNADKELEKLLKEDEDEKTKEKDVPKILEPPSEEDKKSI</sequence>
<keyword evidence="2" id="KW-0812">Transmembrane</keyword>
<keyword evidence="2" id="KW-1133">Transmembrane helix</keyword>
<evidence type="ECO:0000313" key="3">
    <source>
        <dbReference type="RefSeq" id="XP_013164641.1"/>
    </source>
</evidence>
<keyword evidence="2" id="KW-0472">Membrane</keyword>
<reference evidence="3" key="1">
    <citation type="submission" date="2025-08" db="UniProtKB">
        <authorList>
            <consortium name="RefSeq"/>
        </authorList>
    </citation>
    <scope>IDENTIFICATION</scope>
</reference>
<accession>A0AAJ7E678</accession>
<dbReference type="KEGG" id="pxu:106115725"/>
<protein>
    <submittedName>
        <fullName evidence="3">Uncharacterized protein LOC106115725</fullName>
    </submittedName>
</protein>